<feature type="transmembrane region" description="Helical" evidence="1">
    <location>
        <begin position="50"/>
        <end position="75"/>
    </location>
</feature>
<keyword evidence="3" id="KW-1185">Reference proteome</keyword>
<dbReference type="Ensembl" id="ENSSRHT00000054964.1">
    <property type="protein sequence ID" value="ENSSRHP00000053465.1"/>
    <property type="gene ID" value="ENSSRHG00000026901.1"/>
</dbReference>
<keyword evidence="1" id="KW-0472">Membrane</keyword>
<proteinExistence type="predicted"/>
<reference evidence="2" key="1">
    <citation type="submission" date="2025-08" db="UniProtKB">
        <authorList>
            <consortium name="Ensembl"/>
        </authorList>
    </citation>
    <scope>IDENTIFICATION</scope>
</reference>
<reference evidence="2" key="2">
    <citation type="submission" date="2025-09" db="UniProtKB">
        <authorList>
            <consortium name="Ensembl"/>
        </authorList>
    </citation>
    <scope>IDENTIFICATION</scope>
</reference>
<evidence type="ECO:0000313" key="3">
    <source>
        <dbReference type="Proteomes" id="UP000472270"/>
    </source>
</evidence>
<dbReference type="AlphaFoldDB" id="A0A673JNL1"/>
<dbReference type="Proteomes" id="UP000472270">
    <property type="component" value="Unassembled WGS sequence"/>
</dbReference>
<name>A0A673JNL1_9TELE</name>
<keyword evidence="1" id="KW-1133">Transmembrane helix</keyword>
<accession>A0A673JNL1</accession>
<sequence>MFQRGRKHRSSSISSTETPCSLILTCTSVFVFSVDLMSTAAAFLSEVPGWFLWTGVFFPVTALLLLLIALLIVLLKLESYFCNIINVFTVTCDQLNASVVNKSIHFFQKKKN</sequence>
<protein>
    <submittedName>
        <fullName evidence="2">Uncharacterized protein</fullName>
    </submittedName>
</protein>
<keyword evidence="1" id="KW-0812">Transmembrane</keyword>
<evidence type="ECO:0000256" key="1">
    <source>
        <dbReference type="SAM" id="Phobius"/>
    </source>
</evidence>
<organism evidence="2 3">
    <name type="scientific">Sinocyclocheilus rhinocerous</name>
    <dbReference type="NCBI Taxonomy" id="307959"/>
    <lineage>
        <taxon>Eukaryota</taxon>
        <taxon>Metazoa</taxon>
        <taxon>Chordata</taxon>
        <taxon>Craniata</taxon>
        <taxon>Vertebrata</taxon>
        <taxon>Euteleostomi</taxon>
        <taxon>Actinopterygii</taxon>
        <taxon>Neopterygii</taxon>
        <taxon>Teleostei</taxon>
        <taxon>Ostariophysi</taxon>
        <taxon>Cypriniformes</taxon>
        <taxon>Cyprinidae</taxon>
        <taxon>Cyprininae</taxon>
        <taxon>Sinocyclocheilus</taxon>
    </lineage>
</organism>
<feature type="transmembrane region" description="Helical" evidence="1">
    <location>
        <begin position="21"/>
        <end position="44"/>
    </location>
</feature>
<evidence type="ECO:0000313" key="2">
    <source>
        <dbReference type="Ensembl" id="ENSSRHP00000053465.1"/>
    </source>
</evidence>